<dbReference type="OrthoDB" id="195015at2759"/>
<keyword evidence="8" id="KW-0732">Signal</keyword>
<feature type="chain" id="PRO_5004104967" description="lysozyme" evidence="8">
    <location>
        <begin position="25"/>
        <end position="154"/>
    </location>
</feature>
<dbReference type="EMBL" id="KC355194">
    <property type="protein sequence ID" value="AGK40894.1"/>
    <property type="molecule type" value="mRNA"/>
</dbReference>
<keyword evidence="4" id="KW-0081">Bacteriolytic enzyme</keyword>
<dbReference type="FunFam" id="1.10.530.10:FF:000001">
    <property type="entry name" value="Lysozyme C"/>
    <property type="match status" value="1"/>
</dbReference>
<dbReference type="InterPro" id="IPR023346">
    <property type="entry name" value="Lysozyme-like_dom_sf"/>
</dbReference>
<dbReference type="GO" id="GO:0042742">
    <property type="term" value="P:defense response to bacterium"/>
    <property type="evidence" value="ECO:0007669"/>
    <property type="project" value="UniProtKB-KW"/>
</dbReference>
<evidence type="ECO:0000256" key="1">
    <source>
        <dbReference type="ARBA" id="ARBA00000632"/>
    </source>
</evidence>
<evidence type="ECO:0000256" key="7">
    <source>
        <dbReference type="RuleBase" id="RU004440"/>
    </source>
</evidence>
<dbReference type="PROSITE" id="PS00128">
    <property type="entry name" value="GLYCOSYL_HYDROL_F22_1"/>
    <property type="match status" value="1"/>
</dbReference>
<accession>M9ZZA3</accession>
<protein>
    <recommendedName>
        <fullName evidence="3">lysozyme</fullName>
        <ecNumber evidence="3">3.2.1.17</ecNumber>
    </recommendedName>
</protein>
<dbReference type="GO" id="GO:0003796">
    <property type="term" value="F:lysozyme activity"/>
    <property type="evidence" value="ECO:0007669"/>
    <property type="project" value="UniProtKB-EC"/>
</dbReference>
<keyword evidence="6" id="KW-0378">Hydrolase</keyword>
<dbReference type="PANTHER" id="PTHR11407:SF63">
    <property type="entry name" value="LYSOZYME C"/>
    <property type="match status" value="1"/>
</dbReference>
<evidence type="ECO:0000256" key="8">
    <source>
        <dbReference type="SAM" id="SignalP"/>
    </source>
</evidence>
<dbReference type="CDD" id="cd16899">
    <property type="entry name" value="LYZ_C_invert"/>
    <property type="match status" value="1"/>
</dbReference>
<comment type="similarity">
    <text evidence="2 7">Belongs to the glycosyl hydrolase 22 family.</text>
</comment>
<dbReference type="AlphaFoldDB" id="M9ZZA3"/>
<dbReference type="InterPro" id="IPR001916">
    <property type="entry name" value="Glyco_hydro_22"/>
</dbReference>
<evidence type="ECO:0000256" key="4">
    <source>
        <dbReference type="ARBA" id="ARBA00022638"/>
    </source>
</evidence>
<name>M9ZZA3_NILLU</name>
<evidence type="ECO:0000256" key="3">
    <source>
        <dbReference type="ARBA" id="ARBA00012732"/>
    </source>
</evidence>
<evidence type="ECO:0000256" key="5">
    <source>
        <dbReference type="ARBA" id="ARBA00023157"/>
    </source>
</evidence>
<keyword evidence="6" id="KW-0326">Glycosidase</keyword>
<dbReference type="SMART" id="SM00263">
    <property type="entry name" value="LYZ1"/>
    <property type="match status" value="1"/>
</dbReference>
<keyword evidence="5" id="KW-1015">Disulfide bond</keyword>
<reference evidence="10" key="1">
    <citation type="submission" date="2012-12" db="EMBL/GenBank/DDBJ databases">
        <authorList>
            <person name="Bao Y.-Y."/>
            <person name="Zhang C.-X."/>
        </authorList>
    </citation>
    <scope>NUCLEOTIDE SEQUENCE</scope>
</reference>
<evidence type="ECO:0000256" key="6">
    <source>
        <dbReference type="ARBA" id="ARBA00023295"/>
    </source>
</evidence>
<evidence type="ECO:0000256" key="2">
    <source>
        <dbReference type="ARBA" id="ARBA00010859"/>
    </source>
</evidence>
<dbReference type="InterPro" id="IPR019799">
    <property type="entry name" value="Glyco_hydro_22_CS"/>
</dbReference>
<dbReference type="GO" id="GO:0031640">
    <property type="term" value="P:killing of cells of another organism"/>
    <property type="evidence" value="ECO:0007669"/>
    <property type="project" value="UniProtKB-KW"/>
</dbReference>
<feature type="domain" description="Glycosyl hydrolases family 22 (GH22)" evidence="9">
    <location>
        <begin position="96"/>
        <end position="114"/>
    </location>
</feature>
<sequence length="154" mass="17147">MYAGSLGRVALCITALWIFPAGLGKGYNRCELAKELRTKHKASEKQLATWVCIARHESEFNTTAYGHAQSDHGLFQISGRYWCSEDEAGDSAINACGLSCDSLKDDDISDDFVCARRIYRQHQKLSGNGFNAWVVYRPHCVDGKGTKYLEGCFP</sequence>
<evidence type="ECO:0000313" key="10">
    <source>
        <dbReference type="EMBL" id="AGK40894.1"/>
    </source>
</evidence>
<dbReference type="Pfam" id="PF00062">
    <property type="entry name" value="Lys"/>
    <property type="match status" value="1"/>
</dbReference>
<feature type="signal peptide" evidence="8">
    <location>
        <begin position="1"/>
        <end position="24"/>
    </location>
</feature>
<organism evidence="10">
    <name type="scientific">Nilaparvata lugens</name>
    <name type="common">Brown planthopper</name>
    <dbReference type="NCBI Taxonomy" id="108931"/>
    <lineage>
        <taxon>Eukaryota</taxon>
        <taxon>Metazoa</taxon>
        <taxon>Ecdysozoa</taxon>
        <taxon>Arthropoda</taxon>
        <taxon>Hexapoda</taxon>
        <taxon>Insecta</taxon>
        <taxon>Pterygota</taxon>
        <taxon>Neoptera</taxon>
        <taxon>Paraneoptera</taxon>
        <taxon>Hemiptera</taxon>
        <taxon>Auchenorrhyncha</taxon>
        <taxon>Fulgoroidea</taxon>
        <taxon>Delphacidae</taxon>
        <taxon>Delphacinae</taxon>
        <taxon>Nilaparvata</taxon>
    </lineage>
</organism>
<reference evidence="10" key="2">
    <citation type="journal article" date="2013" name="BMC Genomics">
        <title>The genome- and transcriptome-wide analysis of innate immunity in the brown planthopper, Nilaparvata lugens.</title>
        <authorList>
            <person name="Bao Y.Y."/>
            <person name="Qu L.Y."/>
            <person name="Zhao D."/>
            <person name="Chen L.B."/>
            <person name="Jin H.Y."/>
            <person name="Xu L.M."/>
            <person name="Cheng J.A."/>
            <person name="Zhang C.X."/>
        </authorList>
    </citation>
    <scope>NUCLEOTIDE SEQUENCE</scope>
</reference>
<dbReference type="PROSITE" id="PS51348">
    <property type="entry name" value="GLYCOSYL_HYDROL_F22_2"/>
    <property type="match status" value="1"/>
</dbReference>
<keyword evidence="4" id="KW-0929">Antimicrobial</keyword>
<comment type="catalytic activity">
    <reaction evidence="1">
        <text>Hydrolysis of (1-&gt;4)-beta-linkages between N-acetylmuramic acid and N-acetyl-D-glucosamine residues in a peptidoglycan and between N-acetyl-D-glucosamine residues in chitodextrins.</text>
        <dbReference type="EC" id="3.2.1.17"/>
    </reaction>
</comment>
<dbReference type="EC" id="3.2.1.17" evidence="3"/>
<dbReference type="PRINTS" id="PR00135">
    <property type="entry name" value="LYZLACT"/>
</dbReference>
<evidence type="ECO:0000259" key="9">
    <source>
        <dbReference type="PROSITE" id="PS00128"/>
    </source>
</evidence>
<dbReference type="PANTHER" id="PTHR11407">
    <property type="entry name" value="LYSOZYME C"/>
    <property type="match status" value="1"/>
</dbReference>
<dbReference type="SUPFAM" id="SSF53955">
    <property type="entry name" value="Lysozyme-like"/>
    <property type="match status" value="1"/>
</dbReference>
<proteinExistence type="evidence at transcript level"/>
<dbReference type="Gene3D" id="1.10.530.10">
    <property type="match status" value="1"/>
</dbReference>